<dbReference type="EMBL" id="BJWL01000029">
    <property type="protein sequence ID" value="GFZ21907.1"/>
    <property type="molecule type" value="Genomic_DNA"/>
</dbReference>
<comment type="caution">
    <text evidence="4">The sequence shown here is derived from an EMBL/GenBank/DDBJ whole genome shotgun (WGS) entry which is preliminary data.</text>
</comment>
<dbReference type="Pfam" id="PF07727">
    <property type="entry name" value="RVT_2"/>
    <property type="match status" value="1"/>
</dbReference>
<evidence type="ECO:0000256" key="1">
    <source>
        <dbReference type="SAM" id="MobiDB-lite"/>
    </source>
</evidence>
<keyword evidence="2" id="KW-0732">Signal</keyword>
<dbReference type="AlphaFoldDB" id="A0A7J0HFK5"/>
<feature type="chain" id="PRO_5029799597" description="Reverse transcriptase Ty1/copia-type domain-containing protein" evidence="2">
    <location>
        <begin position="25"/>
        <end position="498"/>
    </location>
</feature>
<feature type="domain" description="Reverse transcriptase Ty1/copia-type" evidence="3">
    <location>
        <begin position="399"/>
        <end position="468"/>
    </location>
</feature>
<evidence type="ECO:0000256" key="2">
    <source>
        <dbReference type="SAM" id="SignalP"/>
    </source>
</evidence>
<dbReference type="Proteomes" id="UP000585474">
    <property type="component" value="Unassembled WGS sequence"/>
</dbReference>
<evidence type="ECO:0000313" key="4">
    <source>
        <dbReference type="EMBL" id="GFZ21907.1"/>
    </source>
</evidence>
<gene>
    <name evidence="4" type="ORF">Acr_29g0010690</name>
</gene>
<protein>
    <recommendedName>
        <fullName evidence="3">Reverse transcriptase Ty1/copia-type domain-containing protein</fullName>
    </recommendedName>
</protein>
<feature type="signal peptide" evidence="2">
    <location>
        <begin position="1"/>
        <end position="24"/>
    </location>
</feature>
<dbReference type="OrthoDB" id="2012657at2759"/>
<reference evidence="4 5" key="1">
    <citation type="submission" date="2019-07" db="EMBL/GenBank/DDBJ databases">
        <title>De Novo Assembly of kiwifruit Actinidia rufa.</title>
        <authorList>
            <person name="Sugita-Konishi S."/>
            <person name="Sato K."/>
            <person name="Mori E."/>
            <person name="Abe Y."/>
            <person name="Kisaki G."/>
            <person name="Hamano K."/>
            <person name="Suezawa K."/>
            <person name="Otani M."/>
            <person name="Fukuda T."/>
            <person name="Manabe T."/>
            <person name="Gomi K."/>
            <person name="Tabuchi M."/>
            <person name="Akimitsu K."/>
            <person name="Kataoka I."/>
        </authorList>
    </citation>
    <scope>NUCLEOTIDE SEQUENCE [LARGE SCALE GENOMIC DNA]</scope>
    <source>
        <strain evidence="5">cv. Fuchu</strain>
    </source>
</reference>
<organism evidence="4 5">
    <name type="scientific">Actinidia rufa</name>
    <dbReference type="NCBI Taxonomy" id="165716"/>
    <lineage>
        <taxon>Eukaryota</taxon>
        <taxon>Viridiplantae</taxon>
        <taxon>Streptophyta</taxon>
        <taxon>Embryophyta</taxon>
        <taxon>Tracheophyta</taxon>
        <taxon>Spermatophyta</taxon>
        <taxon>Magnoliopsida</taxon>
        <taxon>eudicotyledons</taxon>
        <taxon>Gunneridae</taxon>
        <taxon>Pentapetalae</taxon>
        <taxon>asterids</taxon>
        <taxon>Ericales</taxon>
        <taxon>Actinidiaceae</taxon>
        <taxon>Actinidia</taxon>
    </lineage>
</organism>
<evidence type="ECO:0000259" key="3">
    <source>
        <dbReference type="Pfam" id="PF07727"/>
    </source>
</evidence>
<evidence type="ECO:0000313" key="5">
    <source>
        <dbReference type="Proteomes" id="UP000585474"/>
    </source>
</evidence>
<proteinExistence type="predicted"/>
<dbReference type="InterPro" id="IPR013103">
    <property type="entry name" value="RVT_2"/>
</dbReference>
<name>A0A7J0HFK5_9ERIC</name>
<accession>A0A7J0HFK5</accession>
<sequence length="498" mass="55856">MTLLTPTIVVTATIAFGLLRSSTTSPPSSSLSMFTASVETIAIYCHQFLLPIAAVAVDSSVQPKGGKDRATVSGSSGAPPPHTFMYGNHCTVEDPRLIDVDRGAKLEVLDFMGDHDPEDLVDQVSKGTLRGYSFIGRYEDCNEPLFCATELQAASPLTGHSIDIGKQVYGRVHSIIPVRPPTDACTRSKWTFVDPVRSNLHDRFRHHAQDCPSPKLNMPIKSDTMIENEETKEAKETEETKLYHQVVEPLEPESDDVQDDVIGIIRSLLVTKGANREPQELQRGHIFYTRVKCNNQTKYTLTRASDPRTIRLKMTSLLIWRVPPSDGILGPLPNSTESSSFQWRRIDGATVYWLDQFNLKVQEPPKRTNCPKHEPCLALTTLFQSLRIPQAFLHNLSPIGSDFLAIYEVKQKLFREFELKDFGHLRSFLGVEVAYSPKGYLLSRCKYAHEILQHAHLTDDKVVDTPIEFHVKFSAFDVLPLDDPTLYHELVGSLISLS</sequence>
<feature type="region of interest" description="Disordered" evidence="1">
    <location>
        <begin position="63"/>
        <end position="82"/>
    </location>
</feature>
<keyword evidence="5" id="KW-1185">Reference proteome</keyword>